<evidence type="ECO:0000259" key="2">
    <source>
        <dbReference type="SMART" id="SM00460"/>
    </source>
</evidence>
<reference evidence="4 5" key="1">
    <citation type="submission" date="2018-06" db="EMBL/GenBank/DDBJ databases">
        <title>Complete Genome Sequence of Desulfobacter hydrogenophilus (DSM3380).</title>
        <authorList>
            <person name="Marietou A."/>
            <person name="Schreiber L."/>
            <person name="Marshall I."/>
            <person name="Jorgensen B."/>
        </authorList>
    </citation>
    <scope>NUCLEOTIDE SEQUENCE [LARGE SCALE GENOMIC DNA]</scope>
    <source>
        <strain evidence="4 5">DSM 3380</strain>
    </source>
</reference>
<dbReference type="EMBL" id="CP036313">
    <property type="protein sequence ID" value="QBH11832.1"/>
    <property type="molecule type" value="Genomic_DNA"/>
</dbReference>
<feature type="compositionally biased region" description="Basic and acidic residues" evidence="1">
    <location>
        <begin position="564"/>
        <end position="579"/>
    </location>
</feature>
<dbReference type="RefSeq" id="WP_111958440.1">
    <property type="nucleotide sequence ID" value="NZ_CP036313.1"/>
</dbReference>
<dbReference type="Pfam" id="PF08379">
    <property type="entry name" value="Bact_transglu_N"/>
    <property type="match status" value="1"/>
</dbReference>
<dbReference type="SUPFAM" id="SSF54001">
    <property type="entry name" value="Cysteine proteinases"/>
    <property type="match status" value="1"/>
</dbReference>
<organism evidence="4 5">
    <name type="scientific">Desulfobacter hydrogenophilus</name>
    <dbReference type="NCBI Taxonomy" id="2291"/>
    <lineage>
        <taxon>Bacteria</taxon>
        <taxon>Pseudomonadati</taxon>
        <taxon>Thermodesulfobacteriota</taxon>
        <taxon>Desulfobacteria</taxon>
        <taxon>Desulfobacterales</taxon>
        <taxon>Desulfobacteraceae</taxon>
        <taxon>Desulfobacter</taxon>
    </lineage>
</organism>
<dbReference type="EMBL" id="QLNI01000033">
    <property type="protein sequence ID" value="RAM01062.1"/>
    <property type="molecule type" value="Genomic_DNA"/>
</dbReference>
<feature type="domain" description="Transglutaminase-like" evidence="2">
    <location>
        <begin position="172"/>
        <end position="248"/>
    </location>
</feature>
<dbReference type="Proteomes" id="UP000248798">
    <property type="component" value="Unassembled WGS sequence"/>
</dbReference>
<feature type="region of interest" description="Disordered" evidence="1">
    <location>
        <begin position="547"/>
        <end position="595"/>
    </location>
</feature>
<evidence type="ECO:0000256" key="1">
    <source>
        <dbReference type="SAM" id="MobiDB-lite"/>
    </source>
</evidence>
<dbReference type="InterPro" id="IPR038765">
    <property type="entry name" value="Papain-like_cys_pep_sf"/>
</dbReference>
<reference evidence="3 6" key="2">
    <citation type="submission" date="2019-02" db="EMBL/GenBank/DDBJ databases">
        <title>Complete genome sequence of Desulfobacter hydrogenophilus AcRS1.</title>
        <authorList>
            <person name="Marietou A."/>
            <person name="Lund M.B."/>
            <person name="Marshall I.P.G."/>
            <person name="Schreiber L."/>
            <person name="Jorgensen B."/>
        </authorList>
    </citation>
    <scope>NUCLEOTIDE SEQUENCE [LARGE SCALE GENOMIC DNA]</scope>
    <source>
        <strain evidence="3 6">AcRS1</strain>
    </source>
</reference>
<accession>A0A328FCC0</accession>
<dbReference type="OrthoDB" id="9804872at2"/>
<gene>
    <name evidence="4" type="ORF">DO021_15855</name>
    <name evidence="3" type="ORF">EYB58_02145</name>
</gene>
<dbReference type="PANTHER" id="PTHR33490:SF1">
    <property type="entry name" value="SLL1233 PROTEIN"/>
    <property type="match status" value="1"/>
</dbReference>
<dbReference type="Proteomes" id="UP000293902">
    <property type="component" value="Chromosome"/>
</dbReference>
<dbReference type="InterPro" id="IPR013589">
    <property type="entry name" value="Bac_transglu_N"/>
</dbReference>
<evidence type="ECO:0000313" key="4">
    <source>
        <dbReference type="EMBL" id="RAM01062.1"/>
    </source>
</evidence>
<dbReference type="Pfam" id="PF01841">
    <property type="entry name" value="Transglut_core"/>
    <property type="match status" value="1"/>
</dbReference>
<evidence type="ECO:0000313" key="3">
    <source>
        <dbReference type="EMBL" id="QBH11832.1"/>
    </source>
</evidence>
<dbReference type="Gene3D" id="3.10.620.30">
    <property type="match status" value="1"/>
</dbReference>
<dbReference type="PANTHER" id="PTHR33490">
    <property type="entry name" value="BLR5614 PROTEIN-RELATED"/>
    <property type="match status" value="1"/>
</dbReference>
<protein>
    <submittedName>
        <fullName evidence="4">IMP dehydrogenase</fullName>
    </submittedName>
    <submittedName>
        <fullName evidence="3">Transglutaminase family protein</fullName>
    </submittedName>
</protein>
<dbReference type="InterPro" id="IPR018667">
    <property type="entry name" value="DUF2126"/>
</dbReference>
<dbReference type="InterPro" id="IPR002931">
    <property type="entry name" value="Transglutaminase-like"/>
</dbReference>
<sequence length="1121" mass="127037">MAIQVALYHKTEYKYDRKIQLGPQVIRLRPAPHCRTPILSYNQTVLPDDHFINWQQDPFSNYLSRLNFQEKTDHLSIVVDLVAEMVTINPFDFFLEEYAREYPFKYSSEVKKDLGPFLQQDPAGSKFKAYISSISREKENTIDFMVRVNQDLQQTISYNIRMEPNVQTCEETLTKQSGSCRDSAWLLVNILRHLGLASRFVSGYLIQLAADVKSLEGPSGPEQDFTDLHAWVEVFLPGAGWVGLDPTSGLLAGEGHIPLACTPFPKSAAPLTGELEECEVEFSHTMRVTRIHEDPRSTKPYPEEIWTKIHDLGFRVDEEIKKENITLTMGGEPTFVSATDMEADEWNTGAVGPTKKIKAMELLQRLRSKWAPGSLLHIGQGKWYPGESLPRWAIGCYWRKDGKSLWQDPSLLADDTRDYKFGPAQAKTLMQTVTQVLGVDEKYIIPAYEDVFHWLLKEQRLPANVTPEDSRLKDPEERARMTRVFEQGIGAVTGFVLPIQKGSWKSCTWELRSDNLFLVPGDSPMGLRLPLDSLPWVSPKKYPHVVEEDPMGIHGPFPDPLTSDSDKERLRRAEKEKEGQFNLPGKPETQTRDDVVSQRLEPASHAADDTSGTEPTIRTALCIQPRDGRLYVFMPPMASASDYFELITAVEQAARITECPVVIEGYTPPFDHRINVLNVTPDPGVIEVNIHPATDWGQMVEVTCDLYEEARQSGLGTEKFMLDGRHSGTGGGNHIVMGGPSPGQSPWLARPDLLRSFLTFWNNHPSLSFLFSGLFIGPTSQSPRIDEARHDTLDELDIAFAELDNQTGSGSPCPPWLVDRLFRHLLTDLTGNTHRAEFCIDKMYSPDSAAGRLGLLEFRSFEMPPHARMSLAQQLLLRIFLLKFWKTPYKEKLVRWGTSLHDKFMLPFYVWQDFCDVLDILRRDGYDLSPACFHPHFEFRFPFVGKVCHAGVEMELRTAIEPWHVLGEEPGGGGTARYVDSSLERIQIQVSGMTDSRYQVLCNGRPVPLHPTDVNAQFVAGIRYRAWQPPSCLHPTIGVHTPLIFDLMDTWSMRSVGGCTYHAFHPGGRGYDVFPINALEAEGRRISRFRDIGHTPGPMERIPHEPLNPRFPHTLDLRTRY</sequence>
<dbReference type="AlphaFoldDB" id="A0A328FCC0"/>
<dbReference type="SMART" id="SM00460">
    <property type="entry name" value="TGc"/>
    <property type="match status" value="1"/>
</dbReference>
<dbReference type="Pfam" id="PF09899">
    <property type="entry name" value="DUF2126"/>
    <property type="match status" value="1"/>
</dbReference>
<evidence type="ECO:0000313" key="5">
    <source>
        <dbReference type="Proteomes" id="UP000248798"/>
    </source>
</evidence>
<proteinExistence type="predicted"/>
<evidence type="ECO:0000313" key="6">
    <source>
        <dbReference type="Proteomes" id="UP000293902"/>
    </source>
</evidence>
<name>A0A328FCC0_9BACT</name>
<keyword evidence="6" id="KW-1185">Reference proteome</keyword>